<organism evidence="2 3">
    <name type="scientific">Circinella minor</name>
    <dbReference type="NCBI Taxonomy" id="1195481"/>
    <lineage>
        <taxon>Eukaryota</taxon>
        <taxon>Fungi</taxon>
        <taxon>Fungi incertae sedis</taxon>
        <taxon>Mucoromycota</taxon>
        <taxon>Mucoromycotina</taxon>
        <taxon>Mucoromycetes</taxon>
        <taxon>Mucorales</taxon>
        <taxon>Lichtheimiaceae</taxon>
        <taxon>Circinella</taxon>
    </lineage>
</organism>
<dbReference type="Pfam" id="PF13975">
    <property type="entry name" value="gag-asp_proteas"/>
    <property type="match status" value="1"/>
</dbReference>
<dbReference type="EMBL" id="JAEPRB010000590">
    <property type="protein sequence ID" value="KAG2214753.1"/>
    <property type="molecule type" value="Genomic_DNA"/>
</dbReference>
<evidence type="ECO:0000313" key="3">
    <source>
        <dbReference type="Proteomes" id="UP000646827"/>
    </source>
</evidence>
<keyword evidence="3" id="KW-1185">Reference proteome</keyword>
<dbReference type="Gene3D" id="2.40.70.10">
    <property type="entry name" value="Acid Proteases"/>
    <property type="match status" value="1"/>
</dbReference>
<feature type="region of interest" description="Disordered" evidence="1">
    <location>
        <begin position="187"/>
        <end position="263"/>
    </location>
</feature>
<feature type="compositionally biased region" description="Low complexity" evidence="1">
    <location>
        <begin position="83"/>
        <end position="122"/>
    </location>
</feature>
<feature type="region of interest" description="Disordered" evidence="1">
    <location>
        <begin position="79"/>
        <end position="122"/>
    </location>
</feature>
<evidence type="ECO:0000256" key="1">
    <source>
        <dbReference type="SAM" id="MobiDB-lite"/>
    </source>
</evidence>
<feature type="compositionally biased region" description="Basic and acidic residues" evidence="1">
    <location>
        <begin position="200"/>
        <end position="209"/>
    </location>
</feature>
<proteinExistence type="predicted"/>
<feature type="compositionally biased region" description="Basic and acidic residues" evidence="1">
    <location>
        <begin position="411"/>
        <end position="421"/>
    </location>
</feature>
<feature type="region of interest" description="Disordered" evidence="1">
    <location>
        <begin position="399"/>
        <end position="435"/>
    </location>
</feature>
<evidence type="ECO:0000313" key="2">
    <source>
        <dbReference type="EMBL" id="KAG2214753.1"/>
    </source>
</evidence>
<dbReference type="InterPro" id="IPR021109">
    <property type="entry name" value="Peptidase_aspartic_dom_sf"/>
</dbReference>
<dbReference type="OrthoDB" id="2285352at2759"/>
<gene>
    <name evidence="2" type="ORF">INT45_008801</name>
</gene>
<accession>A0A8H7RS22</accession>
<feature type="compositionally biased region" description="Polar residues" evidence="1">
    <location>
        <begin position="213"/>
        <end position="230"/>
    </location>
</feature>
<protein>
    <submittedName>
        <fullName evidence="2">Uncharacterized protein</fullName>
    </submittedName>
</protein>
<comment type="caution">
    <text evidence="2">The sequence shown here is derived from an EMBL/GenBank/DDBJ whole genome shotgun (WGS) entry which is preliminary data.</text>
</comment>
<reference evidence="2 3" key="1">
    <citation type="submission" date="2020-12" db="EMBL/GenBank/DDBJ databases">
        <title>Metabolic potential, ecology and presence of endohyphal bacteria is reflected in genomic diversity of Mucoromycotina.</title>
        <authorList>
            <person name="Muszewska A."/>
            <person name="Okrasinska A."/>
            <person name="Steczkiewicz K."/>
            <person name="Drgas O."/>
            <person name="Orlowska M."/>
            <person name="Perlinska-Lenart U."/>
            <person name="Aleksandrzak-Piekarczyk T."/>
            <person name="Szatraj K."/>
            <person name="Zielenkiewicz U."/>
            <person name="Pilsyk S."/>
            <person name="Malc E."/>
            <person name="Mieczkowski P."/>
            <person name="Kruszewska J.S."/>
            <person name="Biernat P."/>
            <person name="Pawlowska J."/>
        </authorList>
    </citation>
    <scope>NUCLEOTIDE SEQUENCE [LARGE SCALE GENOMIC DNA]</scope>
    <source>
        <strain evidence="2 3">CBS 142.35</strain>
    </source>
</reference>
<dbReference type="Proteomes" id="UP000646827">
    <property type="component" value="Unassembled WGS sequence"/>
</dbReference>
<sequence length="526" mass="61125">MSHKDVLRKAEEYCNVELKDKALKNSMIRCKKYTPLNTMENMGNQKYPDDGRYVKQTFEDLLQHGLSFTDAIRTMGCQTRSTNYQNNNYNRQRNYPPRNNYRQPQQQNHQPSYNNGNRQRYNNYQNRPEIQRNQNNHASTIPPLKGIQVLRKDNKNYDNFAYLENGPHEYYYHNNYNDDEYYSDDPYWNDDYYRDDEETQSGKDYKGELNEGSIRQSSVSIQQNAKQQRVPQVIPAIQSPPIEEQPRNQRNKGKGPADQRPRPLKYLIKLSPKLRRELHVFTSTRRKIEPSLNIKDIDNKLDSTAAYSTVHIQEKPVTYLYYTGAAKSCISRTLMDDLEMEIQKSSSTRFTLGNGAIQASQGIIKDVEIQIGNFVKTPITLEVLTDKGIKTTRQIKIDSSDANGDTEETDEKTTDDTKDYTSFESDYTDSTSEEDVINENQDPIEFYLKNNRVKYPLQLEEWIAPNGTTCYQVYTGESLPLTGNETTYLTGELSCTNSQELHFYPYPALYQPNDYQETSSILPGQI</sequence>
<dbReference type="AlphaFoldDB" id="A0A8H7RS22"/>
<name>A0A8H7RS22_9FUNG</name>